<feature type="modified residue" description="4-aspartylphosphate" evidence="5">
    <location>
        <position position="720"/>
    </location>
</feature>
<comment type="catalytic activity">
    <reaction evidence="1">
        <text>ATP + protein L-histidine = ADP + protein N-phospho-L-histidine.</text>
        <dbReference type="EC" id="2.7.13.3"/>
    </reaction>
</comment>
<feature type="domain" description="Response regulatory" evidence="9">
    <location>
        <begin position="671"/>
        <end position="788"/>
    </location>
</feature>
<evidence type="ECO:0000256" key="4">
    <source>
        <dbReference type="ARBA" id="ARBA00023012"/>
    </source>
</evidence>
<keyword evidence="7" id="KW-1133">Transmembrane helix</keyword>
<dbReference type="SUPFAM" id="SSF55874">
    <property type="entry name" value="ATPase domain of HSP90 chaperone/DNA topoisomerase II/histidine kinase"/>
    <property type="match status" value="1"/>
</dbReference>
<dbReference type="InterPro" id="IPR011006">
    <property type="entry name" value="CheY-like_superfamily"/>
</dbReference>
<evidence type="ECO:0000259" key="8">
    <source>
        <dbReference type="PROSITE" id="PS50109"/>
    </source>
</evidence>
<feature type="transmembrane region" description="Helical" evidence="7">
    <location>
        <begin position="78"/>
        <end position="95"/>
    </location>
</feature>
<dbReference type="CDD" id="cd00082">
    <property type="entry name" value="HisKA"/>
    <property type="match status" value="1"/>
</dbReference>
<dbReference type="Gene3D" id="3.40.50.2300">
    <property type="match status" value="1"/>
</dbReference>
<dbReference type="CDD" id="cd16922">
    <property type="entry name" value="HATPase_EvgS-ArcB-TorS-like"/>
    <property type="match status" value="1"/>
</dbReference>
<dbReference type="InterPro" id="IPR036097">
    <property type="entry name" value="HisK_dim/P_sf"/>
</dbReference>
<dbReference type="SMART" id="SM00388">
    <property type="entry name" value="HisKA"/>
    <property type="match status" value="1"/>
</dbReference>
<dbReference type="SMART" id="SM00448">
    <property type="entry name" value="REC"/>
    <property type="match status" value="1"/>
</dbReference>
<accession>A0A1Y6C703</accession>
<protein>
    <recommendedName>
        <fullName evidence="2">histidine kinase</fullName>
        <ecNumber evidence="2">2.7.13.3</ecNumber>
    </recommendedName>
</protein>
<dbReference type="RefSeq" id="WP_132321497.1">
    <property type="nucleotide sequence ID" value="NZ_SLZT01000015.1"/>
</dbReference>
<keyword evidence="10" id="KW-0808">Transferase</keyword>
<evidence type="ECO:0000313" key="10">
    <source>
        <dbReference type="EMBL" id="SMF46544.1"/>
    </source>
</evidence>
<dbReference type="InterPro" id="IPR003594">
    <property type="entry name" value="HATPase_dom"/>
</dbReference>
<feature type="transmembrane region" description="Helical" evidence="7">
    <location>
        <begin position="101"/>
        <end position="121"/>
    </location>
</feature>
<feature type="transmembrane region" description="Helical" evidence="7">
    <location>
        <begin position="48"/>
        <end position="66"/>
    </location>
</feature>
<keyword evidence="4" id="KW-0902">Two-component regulatory system</keyword>
<gene>
    <name evidence="10" type="ORF">SAMN06296036_11459</name>
</gene>
<dbReference type="Pfam" id="PF00072">
    <property type="entry name" value="Response_reg"/>
    <property type="match status" value="1"/>
</dbReference>
<dbReference type="STRING" id="1513793.SAMN06296036_11459"/>
<evidence type="ECO:0000256" key="6">
    <source>
        <dbReference type="SAM" id="Coils"/>
    </source>
</evidence>
<dbReference type="InterPro" id="IPR003661">
    <property type="entry name" value="HisK_dim/P_dom"/>
</dbReference>
<dbReference type="InterPro" id="IPR005467">
    <property type="entry name" value="His_kinase_dom"/>
</dbReference>
<dbReference type="PROSITE" id="PS50110">
    <property type="entry name" value="RESPONSE_REGULATORY"/>
    <property type="match status" value="1"/>
</dbReference>
<dbReference type="FunFam" id="3.30.565.10:FF:000010">
    <property type="entry name" value="Sensor histidine kinase RcsC"/>
    <property type="match status" value="1"/>
</dbReference>
<dbReference type="PROSITE" id="PS50109">
    <property type="entry name" value="HIS_KIN"/>
    <property type="match status" value="1"/>
</dbReference>
<feature type="transmembrane region" description="Helical" evidence="7">
    <location>
        <begin position="9"/>
        <end position="28"/>
    </location>
</feature>
<dbReference type="SUPFAM" id="SSF52172">
    <property type="entry name" value="CheY-like"/>
    <property type="match status" value="1"/>
</dbReference>
<dbReference type="SUPFAM" id="SSF47384">
    <property type="entry name" value="Homodimeric domain of signal transducing histidine kinase"/>
    <property type="match status" value="1"/>
</dbReference>
<dbReference type="PANTHER" id="PTHR45339">
    <property type="entry name" value="HYBRID SIGNAL TRANSDUCTION HISTIDINE KINASE J"/>
    <property type="match status" value="1"/>
</dbReference>
<dbReference type="CDD" id="cd17546">
    <property type="entry name" value="REC_hyHK_CKI1_RcsC-like"/>
    <property type="match status" value="1"/>
</dbReference>
<dbReference type="Gene3D" id="3.30.565.10">
    <property type="entry name" value="Histidine kinase-like ATPase, C-terminal domain"/>
    <property type="match status" value="1"/>
</dbReference>
<dbReference type="InterPro" id="IPR036890">
    <property type="entry name" value="HATPase_C_sf"/>
</dbReference>
<feature type="coiled-coil region" evidence="6">
    <location>
        <begin position="388"/>
        <end position="415"/>
    </location>
</feature>
<dbReference type="EC" id="2.7.13.3" evidence="2"/>
<keyword evidence="6" id="KW-0175">Coiled coil</keyword>
<evidence type="ECO:0000313" key="11">
    <source>
        <dbReference type="Proteomes" id="UP000192907"/>
    </source>
</evidence>
<dbReference type="Gene3D" id="3.30.450.20">
    <property type="entry name" value="PAS domain"/>
    <property type="match status" value="1"/>
</dbReference>
<dbReference type="InterPro" id="IPR001789">
    <property type="entry name" value="Sig_transdc_resp-reg_receiver"/>
</dbReference>
<feature type="transmembrane region" description="Helical" evidence="7">
    <location>
        <begin position="171"/>
        <end position="188"/>
    </location>
</feature>
<keyword evidence="7" id="KW-0472">Membrane</keyword>
<dbReference type="EMBL" id="FWZT01000014">
    <property type="protein sequence ID" value="SMF46544.1"/>
    <property type="molecule type" value="Genomic_DNA"/>
</dbReference>
<dbReference type="PANTHER" id="PTHR45339:SF1">
    <property type="entry name" value="HYBRID SIGNAL TRANSDUCTION HISTIDINE KINASE J"/>
    <property type="match status" value="1"/>
</dbReference>
<keyword evidence="10" id="KW-0418">Kinase</keyword>
<dbReference type="OrthoDB" id="9810730at2"/>
<feature type="transmembrane region" description="Helical" evidence="7">
    <location>
        <begin position="224"/>
        <end position="245"/>
    </location>
</feature>
<dbReference type="AlphaFoldDB" id="A0A1Y6C703"/>
<feature type="domain" description="Histidine kinase" evidence="8">
    <location>
        <begin position="422"/>
        <end position="649"/>
    </location>
</feature>
<evidence type="ECO:0000256" key="1">
    <source>
        <dbReference type="ARBA" id="ARBA00000085"/>
    </source>
</evidence>
<evidence type="ECO:0000256" key="3">
    <source>
        <dbReference type="ARBA" id="ARBA00022553"/>
    </source>
</evidence>
<dbReference type="GO" id="GO:0000155">
    <property type="term" value="F:phosphorelay sensor kinase activity"/>
    <property type="evidence" value="ECO:0007669"/>
    <property type="project" value="InterPro"/>
</dbReference>
<organism evidence="10 11">
    <name type="scientific">Pseudobacteriovorax antillogorgiicola</name>
    <dbReference type="NCBI Taxonomy" id="1513793"/>
    <lineage>
        <taxon>Bacteria</taxon>
        <taxon>Pseudomonadati</taxon>
        <taxon>Bdellovibrionota</taxon>
        <taxon>Oligoflexia</taxon>
        <taxon>Oligoflexales</taxon>
        <taxon>Pseudobacteriovoracaceae</taxon>
        <taxon>Pseudobacteriovorax</taxon>
    </lineage>
</organism>
<dbReference type="SMART" id="SM00387">
    <property type="entry name" value="HATPase_c"/>
    <property type="match status" value="1"/>
</dbReference>
<keyword evidence="11" id="KW-1185">Reference proteome</keyword>
<keyword evidence="3 5" id="KW-0597">Phosphoprotein</keyword>
<dbReference type="PRINTS" id="PR00344">
    <property type="entry name" value="BCTRLSENSOR"/>
</dbReference>
<keyword evidence="7" id="KW-0812">Transmembrane</keyword>
<evidence type="ECO:0000256" key="7">
    <source>
        <dbReference type="SAM" id="Phobius"/>
    </source>
</evidence>
<name>A0A1Y6C703_9BACT</name>
<dbReference type="Pfam" id="PF02518">
    <property type="entry name" value="HATPase_c"/>
    <property type="match status" value="1"/>
</dbReference>
<dbReference type="Proteomes" id="UP000192907">
    <property type="component" value="Unassembled WGS sequence"/>
</dbReference>
<reference evidence="11" key="1">
    <citation type="submission" date="2017-04" db="EMBL/GenBank/DDBJ databases">
        <authorList>
            <person name="Varghese N."/>
            <person name="Submissions S."/>
        </authorList>
    </citation>
    <scope>NUCLEOTIDE SEQUENCE [LARGE SCALE GENOMIC DNA]</scope>
    <source>
        <strain evidence="11">RKEM611</strain>
    </source>
</reference>
<dbReference type="InterPro" id="IPR004358">
    <property type="entry name" value="Sig_transdc_His_kin-like_C"/>
</dbReference>
<evidence type="ECO:0000256" key="5">
    <source>
        <dbReference type="PROSITE-ProRule" id="PRU00169"/>
    </source>
</evidence>
<sequence>MNHFPMHRIIGGIIMLTLGVHFLSWFLSQSSLQGVTLVQEPLHAAVEVAGSLIALAVGLALLSRWGEIFSDSGNTKPVAWAMIAMGVIDGMHGVISPGNNFVFLHSLASFVGGLFFLSVFFPKLIDPIPPKPGLAILGVVLSAIFLCTQTWPELIPRMLTDSGHFSSNAIFLNWGGGLGLALAGGKLLRDYYRQRCIHDLLFSLHCLSFAAAAMMFEASKLWDVSWWAWHILRLFAYGIALAVLLHEKVESDQSSWQSLSRTIAKQSKKLGRVADNLNLTLEAANIGIWEFDPIQLSLRGDERFRALTEQDQGDSLISFTRLKSSIHPDDYASLKKKLLSVESIVDIELDVRVGNEHEFVRYLRLKGKVRRHEERSVILGVCWEITDIKTHEHRLVQARLEAEKAKSAAEQASRAKSMFLSNMSHEIRTPLNGVMGLSEEILEETPKDHPHYQAIHSIVASGQSLLSIINDILDYSKLEAGKVELEPAPVDMRDLLENLINLFSSTASRNSVSLSYSLDMNTAEYPVCDRYRLQQVLNNLISNAIKFSPGGSVRVEAKLIVANDETHGGKDRVLEIIIEDSGIGINEENLQKLFTPFSQADMSTTRRFGGTGLGLSICSSLVQLMGGKIDVETEIGFGSTFKVSLPVSIAQLRPMRQKAKMDLELLDSDLKILVAEDNNVNQMVIEMSLKSLGFSPTIVENGQLACAAESRSNFDVIFMDCHMPVMDGFEATAEILKDRKGRHTPLVCALTASVMKDDIDRCHQCGMERVLSKPVRKHDLYEVLLQASHIRGHSDKLKASA</sequence>
<dbReference type="Gene3D" id="1.10.287.130">
    <property type="match status" value="1"/>
</dbReference>
<evidence type="ECO:0000259" key="9">
    <source>
        <dbReference type="PROSITE" id="PS50110"/>
    </source>
</evidence>
<dbReference type="Pfam" id="PF00512">
    <property type="entry name" value="HisKA"/>
    <property type="match status" value="1"/>
</dbReference>
<feature type="transmembrane region" description="Helical" evidence="7">
    <location>
        <begin position="133"/>
        <end position="151"/>
    </location>
</feature>
<evidence type="ECO:0000256" key="2">
    <source>
        <dbReference type="ARBA" id="ARBA00012438"/>
    </source>
</evidence>
<proteinExistence type="predicted"/>